<feature type="domain" description="TadE-like" evidence="2">
    <location>
        <begin position="27"/>
        <end position="53"/>
    </location>
</feature>
<evidence type="ECO:0000313" key="4">
    <source>
        <dbReference type="Proteomes" id="UP000533306"/>
    </source>
</evidence>
<keyword evidence="4" id="KW-1185">Reference proteome</keyword>
<accession>A0A7W9S115</accession>
<keyword evidence="1" id="KW-0472">Membrane</keyword>
<feature type="transmembrane region" description="Helical" evidence="1">
    <location>
        <begin position="27"/>
        <end position="46"/>
    </location>
</feature>
<dbReference type="AlphaFoldDB" id="A0A7W9S115"/>
<protein>
    <submittedName>
        <fullName evidence="3">Flp pilus assembly protein TadG</fullName>
    </submittedName>
</protein>
<sequence>MIAGTGVLSMLKNLREKIAGFRRDRRGVAAVEFAFIAPIMLALYFMTVEAVQGIDTSKQLSRLGSMVADLVGQQDTLTKEALTGIMRVGQTTMRPYNRSSPTITVTGIKISKNKSGSLEPKVEWSGKLTNNTYSTGIAKNSIVTVPENMKTDDTFLIKVEISLGYRPIIAWASGAERTTGLTGAFSNINMNEVYYGRPRIRREIACSNC</sequence>
<reference evidence="3 4" key="1">
    <citation type="submission" date="2020-08" db="EMBL/GenBank/DDBJ databases">
        <title>Genomic Encyclopedia of Type Strains, Phase IV (KMG-IV): sequencing the most valuable type-strain genomes for metagenomic binning, comparative biology and taxonomic classification.</title>
        <authorList>
            <person name="Goeker M."/>
        </authorList>
    </citation>
    <scope>NUCLEOTIDE SEQUENCE [LARGE SCALE GENOMIC DNA]</scope>
    <source>
        <strain evidence="3 4">DSM 11099</strain>
    </source>
</reference>
<dbReference type="RefSeq" id="WP_246374525.1">
    <property type="nucleotide sequence ID" value="NZ_JACHEU010000001.1"/>
</dbReference>
<keyword evidence="1" id="KW-1133">Transmembrane helix</keyword>
<name>A0A7W9S115_9HYPH</name>
<keyword evidence="1" id="KW-0812">Transmembrane</keyword>
<comment type="caution">
    <text evidence="3">The sequence shown here is derived from an EMBL/GenBank/DDBJ whole genome shotgun (WGS) entry which is preliminary data.</text>
</comment>
<evidence type="ECO:0000313" key="3">
    <source>
        <dbReference type="EMBL" id="MBB6012142.1"/>
    </source>
</evidence>
<gene>
    <name evidence="3" type="ORF">HNR59_001487</name>
</gene>
<dbReference type="Proteomes" id="UP000533306">
    <property type="component" value="Unassembled WGS sequence"/>
</dbReference>
<dbReference type="InterPro" id="IPR012495">
    <property type="entry name" value="TadE-like_dom"/>
</dbReference>
<evidence type="ECO:0000256" key="1">
    <source>
        <dbReference type="SAM" id="Phobius"/>
    </source>
</evidence>
<organism evidence="3 4">
    <name type="scientific">Aquamicrobium lusatiense</name>
    <dbReference type="NCBI Taxonomy" id="89772"/>
    <lineage>
        <taxon>Bacteria</taxon>
        <taxon>Pseudomonadati</taxon>
        <taxon>Pseudomonadota</taxon>
        <taxon>Alphaproteobacteria</taxon>
        <taxon>Hyphomicrobiales</taxon>
        <taxon>Phyllobacteriaceae</taxon>
        <taxon>Aquamicrobium</taxon>
    </lineage>
</organism>
<dbReference type="EMBL" id="JACHEU010000001">
    <property type="protein sequence ID" value="MBB6012142.1"/>
    <property type="molecule type" value="Genomic_DNA"/>
</dbReference>
<evidence type="ECO:0000259" key="2">
    <source>
        <dbReference type="Pfam" id="PF07811"/>
    </source>
</evidence>
<dbReference type="Pfam" id="PF07811">
    <property type="entry name" value="TadE"/>
    <property type="match status" value="1"/>
</dbReference>
<proteinExistence type="predicted"/>